<dbReference type="Pfam" id="PF19265">
    <property type="entry name" value="DUF5908"/>
    <property type="match status" value="1"/>
</dbReference>
<organism evidence="2 3">
    <name type="scientific">Chitinophaga caeni</name>
    <dbReference type="NCBI Taxonomy" id="2029983"/>
    <lineage>
        <taxon>Bacteria</taxon>
        <taxon>Pseudomonadati</taxon>
        <taxon>Bacteroidota</taxon>
        <taxon>Chitinophagia</taxon>
        <taxon>Chitinophagales</taxon>
        <taxon>Chitinophagaceae</taxon>
        <taxon>Chitinophaga</taxon>
    </lineage>
</organism>
<feature type="region of interest" description="Disordered" evidence="1">
    <location>
        <begin position="14"/>
        <end position="40"/>
    </location>
</feature>
<protein>
    <submittedName>
        <fullName evidence="2">Uncharacterized protein</fullName>
    </submittedName>
</protein>
<dbReference type="OrthoDB" id="5570459at2"/>
<dbReference type="InterPro" id="IPR045459">
    <property type="entry name" value="DUF5908"/>
</dbReference>
<name>A0A291QWP4_9BACT</name>
<dbReference type="KEGG" id="cbae:COR50_15080"/>
<dbReference type="EMBL" id="CP023777">
    <property type="protein sequence ID" value="ATL48378.1"/>
    <property type="molecule type" value="Genomic_DNA"/>
</dbReference>
<evidence type="ECO:0000256" key="1">
    <source>
        <dbReference type="SAM" id="MobiDB-lite"/>
    </source>
</evidence>
<feature type="compositionally biased region" description="Polar residues" evidence="1">
    <location>
        <begin position="14"/>
        <end position="36"/>
    </location>
</feature>
<proteinExistence type="predicted"/>
<sequence>MPVEIRELNIRVNVNQVQPEQDSMQNQSRNTNTTTGENDREEIIATCVEQVMEILRNKQER</sequence>
<gene>
    <name evidence="2" type="ORF">COR50_15080</name>
</gene>
<reference evidence="2 3" key="1">
    <citation type="submission" date="2017-10" db="EMBL/GenBank/DDBJ databases">
        <title>Paenichitinophaga pekingensis gen. nov., sp. nov., isolated from activated sludge.</title>
        <authorList>
            <person name="Jin D."/>
            <person name="Kong X."/>
            <person name="Deng Y."/>
            <person name="Bai Z."/>
        </authorList>
    </citation>
    <scope>NUCLEOTIDE SEQUENCE [LARGE SCALE GENOMIC DNA]</scope>
    <source>
        <strain evidence="2 3">13</strain>
    </source>
</reference>
<evidence type="ECO:0000313" key="2">
    <source>
        <dbReference type="EMBL" id="ATL48378.1"/>
    </source>
</evidence>
<evidence type="ECO:0000313" key="3">
    <source>
        <dbReference type="Proteomes" id="UP000220133"/>
    </source>
</evidence>
<keyword evidence="3" id="KW-1185">Reference proteome</keyword>
<dbReference type="RefSeq" id="WP_098194752.1">
    <property type="nucleotide sequence ID" value="NZ_CP023777.1"/>
</dbReference>
<dbReference type="AlphaFoldDB" id="A0A291QWP4"/>
<accession>A0A291QWP4</accession>
<dbReference type="Proteomes" id="UP000220133">
    <property type="component" value="Chromosome"/>
</dbReference>